<organism evidence="2 3">
    <name type="scientific">Nocardioides hankookensis</name>
    <dbReference type="NCBI Taxonomy" id="443157"/>
    <lineage>
        <taxon>Bacteria</taxon>
        <taxon>Bacillati</taxon>
        <taxon>Actinomycetota</taxon>
        <taxon>Actinomycetes</taxon>
        <taxon>Propionibacteriales</taxon>
        <taxon>Nocardioidaceae</taxon>
        <taxon>Nocardioides</taxon>
    </lineage>
</organism>
<dbReference type="Gene3D" id="3.10.180.10">
    <property type="entry name" value="2,3-Dihydroxybiphenyl 1,2-Dioxygenase, domain 1"/>
    <property type="match status" value="1"/>
</dbReference>
<sequence length="141" mass="14717">MATYLNPYLNFRAQAREAMTFYQSVLGGQLDVMTFADQGGMGVPDSEADLVMHSALSVSDSVQLMGADVPSHMDTGGDISNGSISLSGDDETALSGWFTGLSAGGSITVPLEKAPWGDSFGMFTDKYGVDWMVNISGAAGS</sequence>
<dbReference type="InterPro" id="IPR028973">
    <property type="entry name" value="PhnB-like"/>
</dbReference>
<evidence type="ECO:0000313" key="2">
    <source>
        <dbReference type="EMBL" id="MFC6045381.1"/>
    </source>
</evidence>
<feature type="domain" description="Glyoxalase/fosfomycin resistance/dioxygenase" evidence="1">
    <location>
        <begin position="12"/>
        <end position="133"/>
    </location>
</feature>
<dbReference type="PANTHER" id="PTHR33990:SF1">
    <property type="entry name" value="PROTEIN YJDN"/>
    <property type="match status" value="1"/>
</dbReference>
<dbReference type="PANTHER" id="PTHR33990">
    <property type="entry name" value="PROTEIN YJDN-RELATED"/>
    <property type="match status" value="1"/>
</dbReference>
<dbReference type="RefSeq" id="WP_379158489.1">
    <property type="nucleotide sequence ID" value="NZ_JBHSRJ010000009.1"/>
</dbReference>
<reference evidence="3" key="1">
    <citation type="journal article" date="2019" name="Int. J. Syst. Evol. Microbiol.">
        <title>The Global Catalogue of Microorganisms (GCM) 10K type strain sequencing project: providing services to taxonomists for standard genome sequencing and annotation.</title>
        <authorList>
            <consortium name="The Broad Institute Genomics Platform"/>
            <consortium name="The Broad Institute Genome Sequencing Center for Infectious Disease"/>
            <person name="Wu L."/>
            <person name="Ma J."/>
        </authorList>
    </citation>
    <scope>NUCLEOTIDE SEQUENCE [LARGE SCALE GENOMIC DNA]</scope>
    <source>
        <strain evidence="3">CCUG 54522</strain>
    </source>
</reference>
<name>A0ABW1LPK4_9ACTN</name>
<accession>A0ABW1LPK4</accession>
<dbReference type="SUPFAM" id="SSF54593">
    <property type="entry name" value="Glyoxalase/Bleomycin resistance protein/Dihydroxybiphenyl dioxygenase"/>
    <property type="match status" value="1"/>
</dbReference>
<comment type="caution">
    <text evidence="2">The sequence shown here is derived from an EMBL/GenBank/DDBJ whole genome shotgun (WGS) entry which is preliminary data.</text>
</comment>
<dbReference type="Pfam" id="PF00903">
    <property type="entry name" value="Glyoxalase"/>
    <property type="match status" value="1"/>
</dbReference>
<dbReference type="CDD" id="cd06588">
    <property type="entry name" value="PhnB_like"/>
    <property type="match status" value="1"/>
</dbReference>
<dbReference type="InterPro" id="IPR029068">
    <property type="entry name" value="Glyas_Bleomycin-R_OHBP_Dase"/>
</dbReference>
<evidence type="ECO:0000259" key="1">
    <source>
        <dbReference type="Pfam" id="PF00903"/>
    </source>
</evidence>
<dbReference type="InterPro" id="IPR004360">
    <property type="entry name" value="Glyas_Fos-R_dOase_dom"/>
</dbReference>
<gene>
    <name evidence="2" type="ORF">ACFPYL_20010</name>
</gene>
<dbReference type="EMBL" id="JBHSRJ010000009">
    <property type="protein sequence ID" value="MFC6045381.1"/>
    <property type="molecule type" value="Genomic_DNA"/>
</dbReference>
<proteinExistence type="predicted"/>
<keyword evidence="3" id="KW-1185">Reference proteome</keyword>
<protein>
    <submittedName>
        <fullName evidence="2">VOC family protein</fullName>
    </submittedName>
</protein>
<dbReference type="Proteomes" id="UP001596135">
    <property type="component" value="Unassembled WGS sequence"/>
</dbReference>
<evidence type="ECO:0000313" key="3">
    <source>
        <dbReference type="Proteomes" id="UP001596135"/>
    </source>
</evidence>